<protein>
    <submittedName>
        <fullName evidence="2">Candidate secreted effector</fullName>
    </submittedName>
</protein>
<sequence>MSGRIRIVASSEVSVIRTNNCVLLSHLNILPIPLSNTRSTSICKNNTANVFEIFDKTVTLNCSTNLLTSRSYSKNWF</sequence>
<organism evidence="1 2">
    <name type="scientific">Meloidogyne incognita</name>
    <name type="common">Southern root-knot nematode worm</name>
    <name type="synonym">Oxyuris incognita</name>
    <dbReference type="NCBI Taxonomy" id="6306"/>
    <lineage>
        <taxon>Eukaryota</taxon>
        <taxon>Metazoa</taxon>
        <taxon>Ecdysozoa</taxon>
        <taxon>Nematoda</taxon>
        <taxon>Chromadorea</taxon>
        <taxon>Rhabditida</taxon>
        <taxon>Tylenchina</taxon>
        <taxon>Tylenchomorpha</taxon>
        <taxon>Tylenchoidea</taxon>
        <taxon>Meloidogynidae</taxon>
        <taxon>Meloidogyninae</taxon>
        <taxon>Meloidogyne</taxon>
        <taxon>Meloidogyne incognita group</taxon>
    </lineage>
</organism>
<name>A0A914KZA1_MELIC</name>
<keyword evidence="1" id="KW-1185">Reference proteome</keyword>
<accession>A0A914KZA1</accession>
<evidence type="ECO:0000313" key="2">
    <source>
        <dbReference type="WBParaSite" id="Minc3s00175g06782"/>
    </source>
</evidence>
<evidence type="ECO:0000313" key="1">
    <source>
        <dbReference type="Proteomes" id="UP000887563"/>
    </source>
</evidence>
<reference evidence="2" key="1">
    <citation type="submission" date="2022-11" db="UniProtKB">
        <authorList>
            <consortium name="WormBaseParasite"/>
        </authorList>
    </citation>
    <scope>IDENTIFICATION</scope>
</reference>
<proteinExistence type="predicted"/>
<dbReference type="WBParaSite" id="Minc3s00175g06782">
    <property type="protein sequence ID" value="Minc3s00175g06782"/>
    <property type="gene ID" value="Minc3s00175g06782"/>
</dbReference>
<dbReference type="Proteomes" id="UP000887563">
    <property type="component" value="Unplaced"/>
</dbReference>
<dbReference type="AlphaFoldDB" id="A0A914KZA1"/>